<evidence type="ECO:0000259" key="2">
    <source>
        <dbReference type="Pfam" id="PF10756"/>
    </source>
</evidence>
<dbReference type="Proteomes" id="UP001596157">
    <property type="component" value="Unassembled WGS sequence"/>
</dbReference>
<name>A0ABW0ER85_9PSEU</name>
<evidence type="ECO:0000256" key="1">
    <source>
        <dbReference type="SAM" id="Phobius"/>
    </source>
</evidence>
<keyword evidence="1" id="KW-0472">Membrane</keyword>
<proteinExistence type="predicted"/>
<keyword evidence="1" id="KW-1133">Transmembrane helix</keyword>
<dbReference type="RefSeq" id="WP_378247531.1">
    <property type="nucleotide sequence ID" value="NZ_JBHSKF010000005.1"/>
</dbReference>
<feature type="transmembrane region" description="Helical" evidence="1">
    <location>
        <begin position="12"/>
        <end position="30"/>
    </location>
</feature>
<gene>
    <name evidence="3" type="ORF">ACFPM7_13170</name>
</gene>
<protein>
    <submittedName>
        <fullName evidence="3">PH domain-containing protein</fullName>
    </submittedName>
</protein>
<feature type="domain" description="Low molecular weight protein antigen 6 PH" evidence="2">
    <location>
        <begin position="63"/>
        <end position="132"/>
    </location>
</feature>
<keyword evidence="1" id="KW-0812">Transmembrane</keyword>
<dbReference type="EMBL" id="JBHSKF010000005">
    <property type="protein sequence ID" value="MFC5288005.1"/>
    <property type="molecule type" value="Genomic_DNA"/>
</dbReference>
<sequence length="142" mass="15326">MIARPRKVRFVSAGFAVVFVGVFTLVAVLLKNTPTGVFFQTSDQIAMIGIGVLLAVGALWFTWPMVSADASGVLVRNMLAAKFVPWSDVVAITFPDGASYARLELPDDEYLVLMAVQSIDGDRAVAAIRELRKLHRAAQSAS</sequence>
<evidence type="ECO:0000313" key="3">
    <source>
        <dbReference type="EMBL" id="MFC5288005.1"/>
    </source>
</evidence>
<feature type="transmembrane region" description="Helical" evidence="1">
    <location>
        <begin position="45"/>
        <end position="66"/>
    </location>
</feature>
<dbReference type="Pfam" id="PF10756">
    <property type="entry name" value="bPH_6"/>
    <property type="match status" value="1"/>
</dbReference>
<comment type="caution">
    <text evidence="3">The sequence shown here is derived from an EMBL/GenBank/DDBJ whole genome shotgun (WGS) entry which is preliminary data.</text>
</comment>
<reference evidence="4" key="1">
    <citation type="journal article" date="2019" name="Int. J. Syst. Evol. Microbiol.">
        <title>The Global Catalogue of Microorganisms (GCM) 10K type strain sequencing project: providing services to taxonomists for standard genome sequencing and annotation.</title>
        <authorList>
            <consortium name="The Broad Institute Genomics Platform"/>
            <consortium name="The Broad Institute Genome Sequencing Center for Infectious Disease"/>
            <person name="Wu L."/>
            <person name="Ma J."/>
        </authorList>
    </citation>
    <scope>NUCLEOTIDE SEQUENCE [LARGE SCALE GENOMIC DNA]</scope>
    <source>
        <strain evidence="4">CCUG 59778</strain>
    </source>
</reference>
<dbReference type="InterPro" id="IPR019692">
    <property type="entry name" value="CFP-6_PH"/>
</dbReference>
<organism evidence="3 4">
    <name type="scientific">Actinokineospora guangxiensis</name>
    <dbReference type="NCBI Taxonomy" id="1490288"/>
    <lineage>
        <taxon>Bacteria</taxon>
        <taxon>Bacillati</taxon>
        <taxon>Actinomycetota</taxon>
        <taxon>Actinomycetes</taxon>
        <taxon>Pseudonocardiales</taxon>
        <taxon>Pseudonocardiaceae</taxon>
        <taxon>Actinokineospora</taxon>
    </lineage>
</organism>
<evidence type="ECO:0000313" key="4">
    <source>
        <dbReference type="Proteomes" id="UP001596157"/>
    </source>
</evidence>
<accession>A0ABW0ER85</accession>
<keyword evidence="4" id="KW-1185">Reference proteome</keyword>